<dbReference type="InterPro" id="IPR051087">
    <property type="entry name" value="Mitochondrial_ACSM"/>
</dbReference>
<dbReference type="PROSITE" id="PS00455">
    <property type="entry name" value="AMP_BINDING"/>
    <property type="match status" value="1"/>
</dbReference>
<sequence length="536" mass="58465">MKDYEKTHAAFEWEIPKTFNFGGDVVDVWARDPERLALIWCNAEGAEARYTYADIAALTNKLATVLKAAGLEKGDRILVVLPRIPEWQIAIVACTKLGVIPIPCITMLTQKDLDYRFDHSEAKGVITTLENCGKIDPDRPLALRLAVCSGDAAPAGWSSYEKEMEAASDVFDPVSVAIDDPAILYYTSGSTGNPKGVAHGARALYTWRGSAWYWLDLRPGDTIWCTADTGWSKAGTSILFGPWSCGATALFYDGPFEPAKRFGILEKYNVSVFCAAATELRRLIGEEPPAAGLPALRLTVSAGESVNPEVVTRWKDLTGAQLLDGYGQTETLMTVLNYPSMAVKPGSMGRPLPGVEMAVLADDGDGLAATDQPGRLAMKLPNPQVMLGYWRDADRTAASIVKIDGTDWFVTGDRARCDADGYLFYEGRDDDVIGSAGYRIGPMEVENALIEHPAVQESAVVGSPDPDRGEIVCAYVVLNAGFQADDTLIKELQDFVKASTAPYKYPRKIVFADELPKTVTGKIRRRDLRDLEYGHA</sequence>
<keyword evidence="2" id="KW-0436">Ligase</keyword>
<dbReference type="SUPFAM" id="SSF56801">
    <property type="entry name" value="Acetyl-CoA synthetase-like"/>
    <property type="match status" value="1"/>
</dbReference>
<dbReference type="AlphaFoldDB" id="A0A437QQU7"/>
<dbReference type="FunFam" id="3.30.300.30:FF:000005">
    <property type="entry name" value="Acyl-coenzyme A synthetase ACSM5, mitochondrial"/>
    <property type="match status" value="1"/>
</dbReference>
<dbReference type="GO" id="GO:0006637">
    <property type="term" value="P:acyl-CoA metabolic process"/>
    <property type="evidence" value="ECO:0007669"/>
    <property type="project" value="TreeGrafter"/>
</dbReference>
<dbReference type="EMBL" id="SADE01000002">
    <property type="protein sequence ID" value="RVU36891.1"/>
    <property type="molecule type" value="Genomic_DNA"/>
</dbReference>
<evidence type="ECO:0000313" key="7">
    <source>
        <dbReference type="EMBL" id="RVU36891.1"/>
    </source>
</evidence>
<dbReference type="Gene3D" id="3.40.50.12780">
    <property type="entry name" value="N-terminal domain of ligase-like"/>
    <property type="match status" value="1"/>
</dbReference>
<evidence type="ECO:0000256" key="4">
    <source>
        <dbReference type="ARBA" id="ARBA00022840"/>
    </source>
</evidence>
<name>A0A437QQU7_9PROT</name>
<feature type="domain" description="AMP-binding enzyme C-terminal" evidence="6">
    <location>
        <begin position="444"/>
        <end position="522"/>
    </location>
</feature>
<dbReference type="InterPro" id="IPR025110">
    <property type="entry name" value="AMP-bd_C"/>
</dbReference>
<dbReference type="InterPro" id="IPR045851">
    <property type="entry name" value="AMP-bd_C_sf"/>
</dbReference>
<dbReference type="PANTHER" id="PTHR43605">
    <property type="entry name" value="ACYL-COENZYME A SYNTHETASE"/>
    <property type="match status" value="1"/>
</dbReference>
<dbReference type="GO" id="GO:0004321">
    <property type="term" value="F:fatty-acyl-CoA synthase activity"/>
    <property type="evidence" value="ECO:0007669"/>
    <property type="project" value="TreeGrafter"/>
</dbReference>
<dbReference type="GO" id="GO:0015645">
    <property type="term" value="F:fatty acid ligase activity"/>
    <property type="evidence" value="ECO:0007669"/>
    <property type="project" value="TreeGrafter"/>
</dbReference>
<protein>
    <submittedName>
        <fullName evidence="7">Acyl-CoA synthetase</fullName>
    </submittedName>
</protein>
<dbReference type="Pfam" id="PF00501">
    <property type="entry name" value="AMP-binding"/>
    <property type="match status" value="1"/>
</dbReference>
<evidence type="ECO:0000259" key="6">
    <source>
        <dbReference type="Pfam" id="PF13193"/>
    </source>
</evidence>
<gene>
    <name evidence="7" type="ORF">EOI86_11760</name>
</gene>
<dbReference type="GO" id="GO:0006633">
    <property type="term" value="P:fatty acid biosynthetic process"/>
    <property type="evidence" value="ECO:0007669"/>
    <property type="project" value="TreeGrafter"/>
</dbReference>
<dbReference type="GO" id="GO:0005524">
    <property type="term" value="F:ATP binding"/>
    <property type="evidence" value="ECO:0007669"/>
    <property type="project" value="UniProtKB-KW"/>
</dbReference>
<keyword evidence="8" id="KW-1185">Reference proteome</keyword>
<organism evidence="7 8">
    <name type="scientific">Hwanghaeella grinnelliae</name>
    <dbReference type="NCBI Taxonomy" id="2500179"/>
    <lineage>
        <taxon>Bacteria</taxon>
        <taxon>Pseudomonadati</taxon>
        <taxon>Pseudomonadota</taxon>
        <taxon>Alphaproteobacteria</taxon>
        <taxon>Rhodospirillales</taxon>
        <taxon>Rhodospirillaceae</taxon>
        <taxon>Hwanghaeella</taxon>
    </lineage>
</organism>
<evidence type="ECO:0000259" key="5">
    <source>
        <dbReference type="Pfam" id="PF00501"/>
    </source>
</evidence>
<comment type="caution">
    <text evidence="7">The sequence shown here is derived from an EMBL/GenBank/DDBJ whole genome shotgun (WGS) entry which is preliminary data.</text>
</comment>
<dbReference type="PANTHER" id="PTHR43605:SF10">
    <property type="entry name" value="ACYL-COA SYNTHETASE MEDIUM CHAIN FAMILY MEMBER 3"/>
    <property type="match status" value="1"/>
</dbReference>
<comment type="similarity">
    <text evidence="1">Belongs to the ATP-dependent AMP-binding enzyme family.</text>
</comment>
<reference evidence="8" key="1">
    <citation type="submission" date="2019-01" db="EMBL/GenBank/DDBJ databases">
        <title>Gri0909 isolated from a small marine red alga.</title>
        <authorList>
            <person name="Kim J."/>
            <person name="Jeong S.E."/>
            <person name="Jeon C.O."/>
        </authorList>
    </citation>
    <scope>NUCLEOTIDE SEQUENCE [LARGE SCALE GENOMIC DNA]</scope>
    <source>
        <strain evidence="8">Gri0909</strain>
    </source>
</reference>
<keyword evidence="4" id="KW-0067">ATP-binding</keyword>
<evidence type="ECO:0000256" key="3">
    <source>
        <dbReference type="ARBA" id="ARBA00022741"/>
    </source>
</evidence>
<dbReference type="Proteomes" id="UP000287447">
    <property type="component" value="Unassembled WGS sequence"/>
</dbReference>
<evidence type="ECO:0000313" key="8">
    <source>
        <dbReference type="Proteomes" id="UP000287447"/>
    </source>
</evidence>
<dbReference type="InterPro" id="IPR000873">
    <property type="entry name" value="AMP-dep_synth/lig_dom"/>
</dbReference>
<evidence type="ECO:0000256" key="1">
    <source>
        <dbReference type="ARBA" id="ARBA00006432"/>
    </source>
</evidence>
<dbReference type="OrthoDB" id="4471305at2"/>
<dbReference type="GO" id="GO:0016405">
    <property type="term" value="F:CoA-ligase activity"/>
    <property type="evidence" value="ECO:0007669"/>
    <property type="project" value="UniProtKB-ARBA"/>
</dbReference>
<accession>A0A437QQU7</accession>
<evidence type="ECO:0000256" key="2">
    <source>
        <dbReference type="ARBA" id="ARBA00022598"/>
    </source>
</evidence>
<feature type="domain" description="AMP-dependent synthetase/ligase" evidence="5">
    <location>
        <begin position="29"/>
        <end position="390"/>
    </location>
</feature>
<dbReference type="Gene3D" id="3.30.300.30">
    <property type="match status" value="1"/>
</dbReference>
<keyword evidence="3" id="KW-0547">Nucleotide-binding</keyword>
<dbReference type="Pfam" id="PF13193">
    <property type="entry name" value="AMP-binding_C"/>
    <property type="match status" value="1"/>
</dbReference>
<proteinExistence type="inferred from homology"/>
<dbReference type="InterPro" id="IPR042099">
    <property type="entry name" value="ANL_N_sf"/>
</dbReference>
<dbReference type="InterPro" id="IPR020845">
    <property type="entry name" value="AMP-binding_CS"/>
</dbReference>